<gene>
    <name evidence="1" type="ORF">Acr_15g0011980</name>
</gene>
<evidence type="ECO:0000313" key="1">
    <source>
        <dbReference type="EMBL" id="GFZ02590.1"/>
    </source>
</evidence>
<protein>
    <submittedName>
        <fullName evidence="1">Uncharacterized protein</fullName>
    </submittedName>
</protein>
<keyword evidence="2" id="KW-1185">Reference proteome</keyword>
<reference evidence="1 2" key="1">
    <citation type="submission" date="2019-07" db="EMBL/GenBank/DDBJ databases">
        <title>De Novo Assembly of kiwifruit Actinidia rufa.</title>
        <authorList>
            <person name="Sugita-Konishi S."/>
            <person name="Sato K."/>
            <person name="Mori E."/>
            <person name="Abe Y."/>
            <person name="Kisaki G."/>
            <person name="Hamano K."/>
            <person name="Suezawa K."/>
            <person name="Otani M."/>
            <person name="Fukuda T."/>
            <person name="Manabe T."/>
            <person name="Gomi K."/>
            <person name="Tabuchi M."/>
            <person name="Akimitsu K."/>
            <person name="Kataoka I."/>
        </authorList>
    </citation>
    <scope>NUCLEOTIDE SEQUENCE [LARGE SCALE GENOMIC DNA]</scope>
    <source>
        <strain evidence="2">cv. Fuchu</strain>
    </source>
</reference>
<dbReference type="EMBL" id="BJWL01000015">
    <property type="protein sequence ID" value="GFZ02590.1"/>
    <property type="molecule type" value="Genomic_DNA"/>
</dbReference>
<sequence>MVQGSVSVVHQIHALGMSKCLKLIARVIRVVEDDCGEVRVVVLVDMYLPIGLWFGWQFPNSGQLLLHCFGI</sequence>
<accession>A0A7J0FWR5</accession>
<organism evidence="1 2">
    <name type="scientific">Actinidia rufa</name>
    <dbReference type="NCBI Taxonomy" id="165716"/>
    <lineage>
        <taxon>Eukaryota</taxon>
        <taxon>Viridiplantae</taxon>
        <taxon>Streptophyta</taxon>
        <taxon>Embryophyta</taxon>
        <taxon>Tracheophyta</taxon>
        <taxon>Spermatophyta</taxon>
        <taxon>Magnoliopsida</taxon>
        <taxon>eudicotyledons</taxon>
        <taxon>Gunneridae</taxon>
        <taxon>Pentapetalae</taxon>
        <taxon>asterids</taxon>
        <taxon>Ericales</taxon>
        <taxon>Actinidiaceae</taxon>
        <taxon>Actinidia</taxon>
    </lineage>
</organism>
<proteinExistence type="predicted"/>
<comment type="caution">
    <text evidence="1">The sequence shown here is derived from an EMBL/GenBank/DDBJ whole genome shotgun (WGS) entry which is preliminary data.</text>
</comment>
<name>A0A7J0FWR5_9ERIC</name>
<evidence type="ECO:0000313" key="2">
    <source>
        <dbReference type="Proteomes" id="UP000585474"/>
    </source>
</evidence>
<dbReference type="OrthoDB" id="1742854at2759"/>
<dbReference type="Proteomes" id="UP000585474">
    <property type="component" value="Unassembled WGS sequence"/>
</dbReference>
<dbReference type="AlphaFoldDB" id="A0A7J0FWR5"/>